<gene>
    <name evidence="1" type="ORF">CCMP2556_LOCUS23123</name>
</gene>
<sequence>MAAKARNAHEEVRRLEEENAALRQRLQADPDLENSTQADKALHPGQSRLLMLRRQLLKEEVACEKTMRYLTKQQNAIMAFQRHGRTQGLEALLAETESFLEGLPDPVESAQRAAKARQALWQILSNVLEDAMMTLKRLQGEPTCASKSREA</sequence>
<comment type="caution">
    <text evidence="1">The sequence shown here is derived from an EMBL/GenBank/DDBJ whole genome shotgun (WGS) entry which is preliminary data.</text>
</comment>
<proteinExistence type="predicted"/>
<protein>
    <submittedName>
        <fullName evidence="1">Uncharacterized protein</fullName>
    </submittedName>
</protein>
<evidence type="ECO:0000313" key="1">
    <source>
        <dbReference type="EMBL" id="CAK9043740.1"/>
    </source>
</evidence>
<keyword evidence="2" id="KW-1185">Reference proteome</keyword>
<evidence type="ECO:0000313" key="2">
    <source>
        <dbReference type="Proteomes" id="UP001642484"/>
    </source>
</evidence>
<name>A0ABP0LWW3_9DINO</name>
<reference evidence="1 2" key="1">
    <citation type="submission" date="2024-02" db="EMBL/GenBank/DDBJ databases">
        <authorList>
            <person name="Chen Y."/>
            <person name="Shah S."/>
            <person name="Dougan E. K."/>
            <person name="Thang M."/>
            <person name="Chan C."/>
        </authorList>
    </citation>
    <scope>NUCLEOTIDE SEQUENCE [LARGE SCALE GENOMIC DNA]</scope>
</reference>
<dbReference type="EMBL" id="CAXAMN010014558">
    <property type="protein sequence ID" value="CAK9043740.1"/>
    <property type="molecule type" value="Genomic_DNA"/>
</dbReference>
<organism evidence="1 2">
    <name type="scientific">Durusdinium trenchii</name>
    <dbReference type="NCBI Taxonomy" id="1381693"/>
    <lineage>
        <taxon>Eukaryota</taxon>
        <taxon>Sar</taxon>
        <taxon>Alveolata</taxon>
        <taxon>Dinophyceae</taxon>
        <taxon>Suessiales</taxon>
        <taxon>Symbiodiniaceae</taxon>
        <taxon>Durusdinium</taxon>
    </lineage>
</organism>
<accession>A0ABP0LWW3</accession>
<dbReference type="Proteomes" id="UP001642484">
    <property type="component" value="Unassembled WGS sequence"/>
</dbReference>